<evidence type="ECO:0000256" key="1">
    <source>
        <dbReference type="SAM" id="Phobius"/>
    </source>
</evidence>
<gene>
    <name evidence="2" type="ORF">ACFY05_35345</name>
</gene>
<keyword evidence="1" id="KW-0472">Membrane</keyword>
<feature type="transmembrane region" description="Helical" evidence="1">
    <location>
        <begin position="486"/>
        <end position="508"/>
    </location>
</feature>
<protein>
    <recommendedName>
        <fullName evidence="4">DUF1349 domain-containing protein</fullName>
    </recommendedName>
</protein>
<dbReference type="RefSeq" id="WP_387346634.1">
    <property type="nucleotide sequence ID" value="NZ_JBIAXI010000028.1"/>
</dbReference>
<proteinExistence type="predicted"/>
<reference evidence="2 3" key="1">
    <citation type="submission" date="2024-10" db="EMBL/GenBank/DDBJ databases">
        <title>The Natural Products Discovery Center: Release of the First 8490 Sequenced Strains for Exploring Actinobacteria Biosynthetic Diversity.</title>
        <authorList>
            <person name="Kalkreuter E."/>
            <person name="Kautsar S.A."/>
            <person name="Yang D."/>
            <person name="Bader C.D."/>
            <person name="Teijaro C.N."/>
            <person name="Fluegel L."/>
            <person name="Davis C.M."/>
            <person name="Simpson J.R."/>
            <person name="Lauterbach L."/>
            <person name="Steele A.D."/>
            <person name="Gui C."/>
            <person name="Meng S."/>
            <person name="Li G."/>
            <person name="Viehrig K."/>
            <person name="Ye F."/>
            <person name="Su P."/>
            <person name="Kiefer A.F."/>
            <person name="Nichols A."/>
            <person name="Cepeda A.J."/>
            <person name="Yan W."/>
            <person name="Fan B."/>
            <person name="Jiang Y."/>
            <person name="Adhikari A."/>
            <person name="Zheng C.-J."/>
            <person name="Schuster L."/>
            <person name="Cowan T.M."/>
            <person name="Smanski M.J."/>
            <person name="Chevrette M.G."/>
            <person name="De Carvalho L.P.S."/>
            <person name="Shen B."/>
        </authorList>
    </citation>
    <scope>NUCLEOTIDE SEQUENCE [LARGE SCALE GENOMIC DNA]</scope>
    <source>
        <strain evidence="2 3">NPDC001281</strain>
    </source>
</reference>
<keyword evidence="1" id="KW-0812">Transmembrane</keyword>
<evidence type="ECO:0000313" key="2">
    <source>
        <dbReference type="EMBL" id="MFF4778115.1"/>
    </source>
</evidence>
<name>A0ABW6VFH0_MICFU</name>
<feature type="transmembrane region" description="Helical" evidence="1">
    <location>
        <begin position="348"/>
        <end position="374"/>
    </location>
</feature>
<organism evidence="2 3">
    <name type="scientific">Microtetraspora fusca</name>
    <dbReference type="NCBI Taxonomy" id="1997"/>
    <lineage>
        <taxon>Bacteria</taxon>
        <taxon>Bacillati</taxon>
        <taxon>Actinomycetota</taxon>
        <taxon>Actinomycetes</taxon>
        <taxon>Streptosporangiales</taxon>
        <taxon>Streptosporangiaceae</taxon>
        <taxon>Microtetraspora</taxon>
    </lineage>
</organism>
<evidence type="ECO:0000313" key="3">
    <source>
        <dbReference type="Proteomes" id="UP001602119"/>
    </source>
</evidence>
<accession>A0ABW6VFH0</accession>
<sequence>MSAGTAPRRGDFARLLRAEWTKFRTVRGWVLGLAVAALVIVTLGLLSASGSHTSCGGPGDVCSAVPVGPGGEAVDDKFYFVHRSLTGDGGITARVSSMTGHIRKPDVTPGARNVVDGVVPWAKAGVIVKDGTRQGSAYAATMVTGDHGVRMQYDFTHDIAGLPGGVSNDSPRWLRLTRSGEELTGYESADGRHWTTVGTARLAGLPETVQIGLFVASPGDLTVRQADFGGSIQQVRFAEATAVFDQVALEGRTSGGAWERDDIGVTVSPDGSLHHPGGFAQSGDTYTVTGVGDIAPLGEGQRIESTLSGLPAGLLGVIVVAVMFVTAEYRRGLIRTSLLAGPRRGRVLAAKAAVIGTVTFVAAAAAAGITVAVGTRILRSNGNPVLPVGTLTELRVIAGVAALPAVAAVLAFALGALFRNSAAAVTVAVSVIVVPHVLATTSVLPIGAAQWLLRLTPAAGFAVQQSIPEYPHVLAHYAPSAGYYPLAPWAGLAVFCAYAAPALGLAVVRIRRRDA</sequence>
<keyword evidence="3" id="KW-1185">Reference proteome</keyword>
<feature type="transmembrane region" description="Helical" evidence="1">
    <location>
        <begin position="425"/>
        <end position="448"/>
    </location>
</feature>
<comment type="caution">
    <text evidence="2">The sequence shown here is derived from an EMBL/GenBank/DDBJ whole genome shotgun (WGS) entry which is preliminary data.</text>
</comment>
<dbReference type="Gene3D" id="2.60.120.200">
    <property type="match status" value="1"/>
</dbReference>
<keyword evidence="1" id="KW-1133">Transmembrane helix</keyword>
<feature type="transmembrane region" description="Helical" evidence="1">
    <location>
        <begin position="26"/>
        <end position="46"/>
    </location>
</feature>
<feature type="transmembrane region" description="Helical" evidence="1">
    <location>
        <begin position="394"/>
        <end position="418"/>
    </location>
</feature>
<dbReference type="EMBL" id="JBIAXI010000028">
    <property type="protein sequence ID" value="MFF4778115.1"/>
    <property type="molecule type" value="Genomic_DNA"/>
</dbReference>
<dbReference type="Proteomes" id="UP001602119">
    <property type="component" value="Unassembled WGS sequence"/>
</dbReference>
<evidence type="ECO:0008006" key="4">
    <source>
        <dbReference type="Google" id="ProtNLM"/>
    </source>
</evidence>
<feature type="transmembrane region" description="Helical" evidence="1">
    <location>
        <begin position="309"/>
        <end position="327"/>
    </location>
</feature>